<evidence type="ECO:0000256" key="1">
    <source>
        <dbReference type="SAM" id="SignalP"/>
    </source>
</evidence>
<evidence type="ECO:0000313" key="2">
    <source>
        <dbReference type="EMBL" id="MFC0624935.1"/>
    </source>
</evidence>
<gene>
    <name evidence="2" type="ORF">ACFFGN_12730</name>
</gene>
<reference evidence="2 3" key="1">
    <citation type="submission" date="2024-09" db="EMBL/GenBank/DDBJ databases">
        <authorList>
            <person name="Sun Q."/>
            <person name="Mori K."/>
        </authorList>
    </citation>
    <scope>NUCLEOTIDE SEQUENCE [LARGE SCALE GENOMIC DNA]</scope>
    <source>
        <strain evidence="2 3">CGMCC 1.15906</strain>
    </source>
</reference>
<dbReference type="Proteomes" id="UP001589890">
    <property type="component" value="Unassembled WGS sequence"/>
</dbReference>
<protein>
    <recommendedName>
        <fullName evidence="4">Peptidase inhibitor family I36 protein</fullName>
    </recommendedName>
</protein>
<sequence>MTFRRKLAATLVGTAALVAGASVSTLPANAWPGDGNCENGEVCLYRNGSLVGDLWPSSPGGCSGQTRTAYDYLRNRSAWPQRAWSGTNCTGRANDFPSGTEGPVNLFWSLGYAG</sequence>
<name>A0ABV6QJW3_9ACTN</name>
<keyword evidence="1" id="KW-0732">Signal</keyword>
<evidence type="ECO:0008006" key="4">
    <source>
        <dbReference type="Google" id="ProtNLM"/>
    </source>
</evidence>
<organism evidence="2 3">
    <name type="scientific">Kribbella deserti</name>
    <dbReference type="NCBI Taxonomy" id="1926257"/>
    <lineage>
        <taxon>Bacteria</taxon>
        <taxon>Bacillati</taxon>
        <taxon>Actinomycetota</taxon>
        <taxon>Actinomycetes</taxon>
        <taxon>Propionibacteriales</taxon>
        <taxon>Kribbellaceae</taxon>
        <taxon>Kribbella</taxon>
    </lineage>
</organism>
<feature type="chain" id="PRO_5045494821" description="Peptidase inhibitor family I36 protein" evidence="1">
    <location>
        <begin position="31"/>
        <end position="114"/>
    </location>
</feature>
<comment type="caution">
    <text evidence="2">The sequence shown here is derived from an EMBL/GenBank/DDBJ whole genome shotgun (WGS) entry which is preliminary data.</text>
</comment>
<accession>A0ABV6QJW3</accession>
<proteinExistence type="predicted"/>
<keyword evidence="3" id="KW-1185">Reference proteome</keyword>
<feature type="signal peptide" evidence="1">
    <location>
        <begin position="1"/>
        <end position="30"/>
    </location>
</feature>
<dbReference type="EMBL" id="JBHLTC010000014">
    <property type="protein sequence ID" value="MFC0624935.1"/>
    <property type="molecule type" value="Genomic_DNA"/>
</dbReference>
<evidence type="ECO:0000313" key="3">
    <source>
        <dbReference type="Proteomes" id="UP001589890"/>
    </source>
</evidence>
<dbReference type="RefSeq" id="WP_380046816.1">
    <property type="nucleotide sequence ID" value="NZ_JBHLTC010000014.1"/>
</dbReference>